<dbReference type="AlphaFoldDB" id="A0A412NA62"/>
<gene>
    <name evidence="10" type="ORF">DWX36_16530</name>
</gene>
<feature type="domain" description="ABC transmembrane type-1" evidence="9">
    <location>
        <begin position="20"/>
        <end position="302"/>
    </location>
</feature>
<dbReference type="CDD" id="cd07346">
    <property type="entry name" value="ABC_6TM_exporters"/>
    <property type="match status" value="1"/>
</dbReference>
<name>A0A412NA62_MEDGN</name>
<reference evidence="10 11" key="1">
    <citation type="submission" date="2018-08" db="EMBL/GenBank/DDBJ databases">
        <title>A genome reference for cultivated species of the human gut microbiota.</title>
        <authorList>
            <person name="Zou Y."/>
            <person name="Xue W."/>
            <person name="Luo G."/>
        </authorList>
    </citation>
    <scope>NUCLEOTIDE SEQUENCE [LARGE SCALE GENOMIC DNA]</scope>
    <source>
        <strain evidence="10 11">AF19-16AC</strain>
    </source>
</reference>
<evidence type="ECO:0000256" key="7">
    <source>
        <dbReference type="SAM" id="Phobius"/>
    </source>
</evidence>
<keyword evidence="3" id="KW-0547">Nucleotide-binding</keyword>
<dbReference type="GO" id="GO:0016887">
    <property type="term" value="F:ATP hydrolysis activity"/>
    <property type="evidence" value="ECO:0007669"/>
    <property type="project" value="InterPro"/>
</dbReference>
<dbReference type="InterPro" id="IPR027417">
    <property type="entry name" value="P-loop_NTPase"/>
</dbReference>
<protein>
    <submittedName>
        <fullName evidence="10">ABC transporter ATP-binding protein</fullName>
    </submittedName>
</protein>
<feature type="transmembrane region" description="Helical" evidence="7">
    <location>
        <begin position="159"/>
        <end position="177"/>
    </location>
</feature>
<evidence type="ECO:0000259" key="8">
    <source>
        <dbReference type="PROSITE" id="PS50893"/>
    </source>
</evidence>
<feature type="transmembrane region" description="Helical" evidence="7">
    <location>
        <begin position="60"/>
        <end position="82"/>
    </location>
</feature>
<dbReference type="Pfam" id="PF00664">
    <property type="entry name" value="ABC_membrane"/>
    <property type="match status" value="1"/>
</dbReference>
<dbReference type="GO" id="GO:0140359">
    <property type="term" value="F:ABC-type transporter activity"/>
    <property type="evidence" value="ECO:0007669"/>
    <property type="project" value="InterPro"/>
</dbReference>
<feature type="transmembrane region" description="Helical" evidence="7">
    <location>
        <begin position="15"/>
        <end position="40"/>
    </location>
</feature>
<evidence type="ECO:0000256" key="4">
    <source>
        <dbReference type="ARBA" id="ARBA00022840"/>
    </source>
</evidence>
<comment type="subcellular location">
    <subcellularLocation>
        <location evidence="1">Cell membrane</location>
        <topology evidence="1">Multi-pass membrane protein</topology>
    </subcellularLocation>
</comment>
<evidence type="ECO:0000313" key="10">
    <source>
        <dbReference type="EMBL" id="RGT35324.1"/>
    </source>
</evidence>
<dbReference type="GO" id="GO:0034040">
    <property type="term" value="F:ATPase-coupled lipid transmembrane transporter activity"/>
    <property type="evidence" value="ECO:0007669"/>
    <property type="project" value="TreeGrafter"/>
</dbReference>
<feature type="transmembrane region" description="Helical" evidence="7">
    <location>
        <begin position="239"/>
        <end position="264"/>
    </location>
</feature>
<feature type="transmembrane region" description="Helical" evidence="7">
    <location>
        <begin position="276"/>
        <end position="294"/>
    </location>
</feature>
<dbReference type="InterPro" id="IPR011527">
    <property type="entry name" value="ABC1_TM_dom"/>
</dbReference>
<dbReference type="Gene3D" id="3.40.50.300">
    <property type="entry name" value="P-loop containing nucleotide triphosphate hydrolases"/>
    <property type="match status" value="1"/>
</dbReference>
<evidence type="ECO:0000256" key="2">
    <source>
        <dbReference type="ARBA" id="ARBA00022692"/>
    </source>
</evidence>
<evidence type="ECO:0000313" key="11">
    <source>
        <dbReference type="Proteomes" id="UP000283834"/>
    </source>
</evidence>
<sequence length="545" mass="62842">MNLMIKYIKKYFRKYALMVVLYSCLMLISWGISVFLPSIVGGFIDVLVYSDSVQAIRQRIIMFMGVSVVSIINAYFVNMFSVKLQTKMGVSMSFDITEHLKKIPFLKIIKYDAILLNQKINTDTNILVNFFLNNYLNFFLKMITLLCSFGILYFIDRTIALILICFIPIYIVLFYSLKNKLYTYNLEMKNSQNIFFAKLTGQLINVKKIKIDASFEENKKRVLDVFDTMFRDVVSLSRISYLVSGLDSVLATIANALIFLFGGLKVLKGELSIGEFTIITTYFKMMLSVISYYLNIGKSFQDSKSSFERIQELLNISEELNGEVFLENIDKIELKDITFKYGDNPILSNFNYSLKKGKIYYIKGHNGTGKSTLLNIIIGLIKEFESGSVYYNNIDMKELDIYKIRRELFSVVPQEYILEDAELEEILNNITEARELKSNLQYKGVMDDVHKLIKKINIKVSKNEKNTYSGGENQKLSIVKAILKKSEVLIMDEPTSALDIEGTEILKEILMKLKVDKIIILISHEESMEEISDMILDLDKIKNNF</sequence>
<dbReference type="Pfam" id="PF00005">
    <property type="entry name" value="ABC_tran"/>
    <property type="match status" value="1"/>
</dbReference>
<dbReference type="EMBL" id="QRWQ01000031">
    <property type="protein sequence ID" value="RGT35324.1"/>
    <property type="molecule type" value="Genomic_DNA"/>
</dbReference>
<dbReference type="SUPFAM" id="SSF52540">
    <property type="entry name" value="P-loop containing nucleoside triphosphate hydrolases"/>
    <property type="match status" value="1"/>
</dbReference>
<dbReference type="Gene3D" id="1.20.1560.10">
    <property type="entry name" value="ABC transporter type 1, transmembrane domain"/>
    <property type="match status" value="1"/>
</dbReference>
<feature type="domain" description="ABC transporter" evidence="8">
    <location>
        <begin position="332"/>
        <end position="544"/>
    </location>
</feature>
<dbReference type="PANTHER" id="PTHR24221:SF654">
    <property type="entry name" value="ATP-BINDING CASSETTE SUB-FAMILY B MEMBER 6"/>
    <property type="match status" value="1"/>
</dbReference>
<keyword evidence="6 7" id="KW-0472">Membrane</keyword>
<feature type="transmembrane region" description="Helical" evidence="7">
    <location>
        <begin position="135"/>
        <end position="153"/>
    </location>
</feature>
<accession>A0A412NA62</accession>
<dbReference type="PANTHER" id="PTHR24221">
    <property type="entry name" value="ATP-BINDING CASSETTE SUB-FAMILY B"/>
    <property type="match status" value="1"/>
</dbReference>
<dbReference type="PROSITE" id="PS50893">
    <property type="entry name" value="ABC_TRANSPORTER_2"/>
    <property type="match status" value="1"/>
</dbReference>
<evidence type="ECO:0000256" key="1">
    <source>
        <dbReference type="ARBA" id="ARBA00004651"/>
    </source>
</evidence>
<evidence type="ECO:0000259" key="9">
    <source>
        <dbReference type="PROSITE" id="PS50929"/>
    </source>
</evidence>
<comment type="caution">
    <text evidence="10">The sequence shown here is derived from an EMBL/GenBank/DDBJ whole genome shotgun (WGS) entry which is preliminary data.</text>
</comment>
<keyword evidence="4 10" id="KW-0067">ATP-binding</keyword>
<evidence type="ECO:0000256" key="3">
    <source>
        <dbReference type="ARBA" id="ARBA00022741"/>
    </source>
</evidence>
<dbReference type="SMART" id="SM00382">
    <property type="entry name" value="AAA"/>
    <property type="match status" value="1"/>
</dbReference>
<proteinExistence type="predicted"/>
<dbReference type="InterPro" id="IPR003439">
    <property type="entry name" value="ABC_transporter-like_ATP-bd"/>
</dbReference>
<dbReference type="CDD" id="cd03228">
    <property type="entry name" value="ABCC_MRP_Like"/>
    <property type="match status" value="1"/>
</dbReference>
<keyword evidence="5 7" id="KW-1133">Transmembrane helix</keyword>
<dbReference type="InterPro" id="IPR036640">
    <property type="entry name" value="ABC1_TM_sf"/>
</dbReference>
<evidence type="ECO:0000256" key="5">
    <source>
        <dbReference type="ARBA" id="ARBA00022989"/>
    </source>
</evidence>
<evidence type="ECO:0000256" key="6">
    <source>
        <dbReference type="ARBA" id="ARBA00023136"/>
    </source>
</evidence>
<dbReference type="GO" id="GO:0005886">
    <property type="term" value="C:plasma membrane"/>
    <property type="evidence" value="ECO:0007669"/>
    <property type="project" value="UniProtKB-SubCell"/>
</dbReference>
<keyword evidence="2 7" id="KW-0812">Transmembrane</keyword>
<dbReference type="SUPFAM" id="SSF90123">
    <property type="entry name" value="ABC transporter transmembrane region"/>
    <property type="match status" value="1"/>
</dbReference>
<dbReference type="PROSITE" id="PS50929">
    <property type="entry name" value="ABC_TM1F"/>
    <property type="match status" value="1"/>
</dbReference>
<organism evidence="10 11">
    <name type="scientific">Mediterraneibacter gnavus</name>
    <name type="common">Ruminococcus gnavus</name>
    <dbReference type="NCBI Taxonomy" id="33038"/>
    <lineage>
        <taxon>Bacteria</taxon>
        <taxon>Bacillati</taxon>
        <taxon>Bacillota</taxon>
        <taxon>Clostridia</taxon>
        <taxon>Lachnospirales</taxon>
        <taxon>Lachnospiraceae</taxon>
        <taxon>Mediterraneibacter</taxon>
    </lineage>
</organism>
<dbReference type="InterPro" id="IPR003593">
    <property type="entry name" value="AAA+_ATPase"/>
</dbReference>
<dbReference type="InterPro" id="IPR039421">
    <property type="entry name" value="Type_1_exporter"/>
</dbReference>
<dbReference type="GO" id="GO:0005524">
    <property type="term" value="F:ATP binding"/>
    <property type="evidence" value="ECO:0007669"/>
    <property type="project" value="UniProtKB-KW"/>
</dbReference>
<dbReference type="Proteomes" id="UP000283834">
    <property type="component" value="Unassembled WGS sequence"/>
</dbReference>